<keyword evidence="5" id="KW-1185">Reference proteome</keyword>
<keyword evidence="2" id="KW-0175">Coiled coil</keyword>
<comment type="caution">
    <text evidence="4">The sequence shown here is derived from an EMBL/GenBank/DDBJ whole genome shotgun (WGS) entry which is preliminary data.</text>
</comment>
<evidence type="ECO:0000313" key="5">
    <source>
        <dbReference type="Proteomes" id="UP000444401"/>
    </source>
</evidence>
<dbReference type="RefSeq" id="WP_160732372.1">
    <property type="nucleotide sequence ID" value="NZ_WTYO01000001.1"/>
</dbReference>
<gene>
    <name evidence="4" type="ORF">GRI72_02720</name>
</gene>
<dbReference type="InterPro" id="IPR011010">
    <property type="entry name" value="DNA_brk_join_enz"/>
</dbReference>
<dbReference type="Proteomes" id="UP000444401">
    <property type="component" value="Unassembled WGS sequence"/>
</dbReference>
<accession>A0ABW9UVX6</accession>
<dbReference type="EMBL" id="WTYO01000001">
    <property type="protein sequence ID" value="MXO67745.1"/>
    <property type="molecule type" value="Genomic_DNA"/>
</dbReference>
<dbReference type="InterPro" id="IPR013762">
    <property type="entry name" value="Integrase-like_cat_sf"/>
</dbReference>
<name>A0ABW9UVX6_9SPHN</name>
<organism evidence="4 5">
    <name type="scientific">Pelagerythrobacter marinus</name>
    <dbReference type="NCBI Taxonomy" id="538382"/>
    <lineage>
        <taxon>Bacteria</taxon>
        <taxon>Pseudomonadati</taxon>
        <taxon>Pseudomonadota</taxon>
        <taxon>Alphaproteobacteria</taxon>
        <taxon>Sphingomonadales</taxon>
        <taxon>Erythrobacteraceae</taxon>
        <taxon>Pelagerythrobacter</taxon>
    </lineage>
</organism>
<evidence type="ECO:0000313" key="4">
    <source>
        <dbReference type="EMBL" id="MXO67745.1"/>
    </source>
</evidence>
<evidence type="ECO:0000256" key="2">
    <source>
        <dbReference type="SAM" id="Coils"/>
    </source>
</evidence>
<proteinExistence type="predicted"/>
<evidence type="ECO:0000256" key="1">
    <source>
        <dbReference type="ARBA" id="ARBA00023172"/>
    </source>
</evidence>
<dbReference type="InterPro" id="IPR002104">
    <property type="entry name" value="Integrase_catalytic"/>
</dbReference>
<feature type="coiled-coil region" evidence="2">
    <location>
        <begin position="42"/>
        <end position="76"/>
    </location>
</feature>
<evidence type="ECO:0000259" key="3">
    <source>
        <dbReference type="PROSITE" id="PS51898"/>
    </source>
</evidence>
<protein>
    <submittedName>
        <fullName evidence="4">Integrase</fullName>
    </submittedName>
</protein>
<sequence>MSREDSPFTIGKYWLDKRRDGKSPDIWQIATYSEKSRSVVYRSTKRRTVDEAEAVLRAYEANVRSLERGQDAADAELVPHLFHYVRERGPDIHRVDTIKSSFRAWIGFLMQDPLGTEATVADITPGVIARFRRWRMAPHSWEVEWGGKTFRHTSQGVSGHAVQRNIEDLRAALHHAEGERRIEAPKIPSVNKRLRNSAPPKLLTPEQLGAIWGYAREDVGIWREIALMVATACRPGTAMAFDPAFQWEGDILDLQPAREETDKRNAIVPVIEPLRPILREWKAEPHERVGSRKRWWRTARRVLDMPNVEAYHIRHTISTHLDRAGVPGAQLSGLTGHIPASRGIARTTSAHYLHYDPRNAPEAVAALTTFFQEVERHADLWCADHKRTIPVRGKPISLVTKAGLG</sequence>
<dbReference type="Gene3D" id="1.10.443.10">
    <property type="entry name" value="Intergrase catalytic core"/>
    <property type="match status" value="1"/>
</dbReference>
<keyword evidence="1" id="KW-0233">DNA recombination</keyword>
<dbReference type="SUPFAM" id="SSF56349">
    <property type="entry name" value="DNA breaking-rejoining enzymes"/>
    <property type="match status" value="1"/>
</dbReference>
<feature type="domain" description="Tyr recombinase" evidence="3">
    <location>
        <begin position="198"/>
        <end position="365"/>
    </location>
</feature>
<reference evidence="4 5" key="1">
    <citation type="submission" date="2019-12" db="EMBL/GenBank/DDBJ databases">
        <title>Genomic-based taxomic classification of the family Erythrobacteraceae.</title>
        <authorList>
            <person name="Xu L."/>
        </authorList>
    </citation>
    <scope>NUCLEOTIDE SEQUENCE [LARGE SCALE GENOMIC DNA]</scope>
    <source>
        <strain evidence="4 5">H32</strain>
    </source>
</reference>
<dbReference type="PROSITE" id="PS51898">
    <property type="entry name" value="TYR_RECOMBINASE"/>
    <property type="match status" value="1"/>
</dbReference>